<dbReference type="Gene3D" id="1.10.150.20">
    <property type="entry name" value="5' to 3' exonuclease, C-terminal subdomain"/>
    <property type="match status" value="1"/>
</dbReference>
<dbReference type="SUPFAM" id="SSF47807">
    <property type="entry name" value="5' to 3' exonuclease, C-terminal subdomain"/>
    <property type="match status" value="1"/>
</dbReference>
<gene>
    <name evidence="2" type="ORF">UFOVP403_12</name>
</gene>
<dbReference type="InterPro" id="IPR038969">
    <property type="entry name" value="FEN"/>
</dbReference>
<dbReference type="GO" id="GO:0003677">
    <property type="term" value="F:DNA binding"/>
    <property type="evidence" value="ECO:0007669"/>
    <property type="project" value="InterPro"/>
</dbReference>
<keyword evidence="2" id="KW-0269">Exonuclease</keyword>
<dbReference type="PANTHER" id="PTHR42646">
    <property type="entry name" value="FLAP ENDONUCLEASE XNI"/>
    <property type="match status" value="1"/>
</dbReference>
<sequence length="254" mass="28393">MKKPKTQTHALIDADIVVYQACAAVEREMDWGNDMWTLHSDAREAREIVDITVADIKDATKADKVTLCFTSSNNWRMGVLADYKANRAASRKPVCYRAVKDYCLSAYTSVSYPRLEADDVIGLLATRPKAKGIVIVSEDKDFNGVPGKLYNPRTRTFTKTTKEQAARFHLYQTLVGDTTDNYKGCPGVGPVKAEKALDEDCTWNTVVRCFSSAGLTEEHALQQARVARILQHGEYELSTAEVKLWMPSELTFAK</sequence>
<dbReference type="GO" id="GO:0004527">
    <property type="term" value="F:exonuclease activity"/>
    <property type="evidence" value="ECO:0007669"/>
    <property type="project" value="UniProtKB-KW"/>
</dbReference>
<dbReference type="EMBL" id="LR796375">
    <property type="protein sequence ID" value="CAB4140286.1"/>
    <property type="molecule type" value="Genomic_DNA"/>
</dbReference>
<dbReference type="InterPro" id="IPR036279">
    <property type="entry name" value="5-3_exonuclease_C_sf"/>
</dbReference>
<evidence type="ECO:0000259" key="1">
    <source>
        <dbReference type="Pfam" id="PF02739"/>
    </source>
</evidence>
<reference evidence="2" key="1">
    <citation type="submission" date="2020-04" db="EMBL/GenBank/DDBJ databases">
        <authorList>
            <person name="Chiriac C."/>
            <person name="Salcher M."/>
            <person name="Ghai R."/>
            <person name="Kavagutti S V."/>
        </authorList>
    </citation>
    <scope>NUCLEOTIDE SEQUENCE</scope>
</reference>
<dbReference type="SUPFAM" id="SSF88723">
    <property type="entry name" value="PIN domain-like"/>
    <property type="match status" value="1"/>
</dbReference>
<dbReference type="PANTHER" id="PTHR42646:SF2">
    <property type="entry name" value="5'-3' EXONUCLEASE FAMILY PROTEIN"/>
    <property type="match status" value="1"/>
</dbReference>
<dbReference type="GO" id="GO:0017108">
    <property type="term" value="F:5'-flap endonuclease activity"/>
    <property type="evidence" value="ECO:0007669"/>
    <property type="project" value="InterPro"/>
</dbReference>
<dbReference type="InterPro" id="IPR020046">
    <property type="entry name" value="5-3_exonucl_a-hlix_arch_N"/>
</dbReference>
<protein>
    <submittedName>
        <fullName evidence="2">Exo 5'-3' exonuclease (Including N-terminal domain of PolI)</fullName>
    </submittedName>
</protein>
<dbReference type="GO" id="GO:0033567">
    <property type="term" value="P:DNA replication, Okazaki fragment processing"/>
    <property type="evidence" value="ECO:0007669"/>
    <property type="project" value="InterPro"/>
</dbReference>
<dbReference type="Pfam" id="PF02739">
    <property type="entry name" value="5_3_exonuc_N"/>
    <property type="match status" value="1"/>
</dbReference>
<dbReference type="InterPro" id="IPR029060">
    <property type="entry name" value="PIN-like_dom_sf"/>
</dbReference>
<feature type="domain" description="5'-3' exonuclease alpha-helical arch N-terminal" evidence="1">
    <location>
        <begin position="10"/>
        <end position="143"/>
    </location>
</feature>
<name>A0A6J5M5A3_9CAUD</name>
<keyword evidence="2" id="KW-0540">Nuclease</keyword>
<dbReference type="Gene3D" id="3.40.50.1010">
    <property type="entry name" value="5'-nuclease"/>
    <property type="match status" value="1"/>
</dbReference>
<keyword evidence="2" id="KW-0378">Hydrolase</keyword>
<organism evidence="2">
    <name type="scientific">uncultured Caudovirales phage</name>
    <dbReference type="NCBI Taxonomy" id="2100421"/>
    <lineage>
        <taxon>Viruses</taxon>
        <taxon>Duplodnaviria</taxon>
        <taxon>Heunggongvirae</taxon>
        <taxon>Uroviricota</taxon>
        <taxon>Caudoviricetes</taxon>
        <taxon>Peduoviridae</taxon>
        <taxon>Maltschvirus</taxon>
        <taxon>Maltschvirus maltsch</taxon>
    </lineage>
</organism>
<proteinExistence type="predicted"/>
<evidence type="ECO:0000313" key="2">
    <source>
        <dbReference type="EMBL" id="CAB4140286.1"/>
    </source>
</evidence>
<accession>A0A6J5M5A3</accession>